<reference evidence="1 2" key="1">
    <citation type="submission" date="2017-01" db="EMBL/GenBank/DDBJ databases">
        <title>The cable genome- insights into the physiology and evolution of filamentous bacteria capable of sulfide oxidation via long distance electron transfer.</title>
        <authorList>
            <person name="Schreiber L."/>
            <person name="Bjerg J.T."/>
            <person name="Boggild A."/>
            <person name="Van De Vossenberg J."/>
            <person name="Meysman F."/>
            <person name="Nielsen L.P."/>
            <person name="Schramm A."/>
            <person name="Kjeldsen K.U."/>
        </authorList>
    </citation>
    <scope>NUCLEOTIDE SEQUENCE [LARGE SCALE GENOMIC DNA]</scope>
    <source>
        <strain evidence="1">MCF</strain>
    </source>
</reference>
<dbReference type="AlphaFoldDB" id="A0A444IT12"/>
<protein>
    <submittedName>
        <fullName evidence="1">Uncharacterized protein</fullName>
    </submittedName>
</protein>
<evidence type="ECO:0000313" key="2">
    <source>
        <dbReference type="Proteomes" id="UP000287853"/>
    </source>
</evidence>
<comment type="caution">
    <text evidence="1">The sequence shown here is derived from an EMBL/GenBank/DDBJ whole genome shotgun (WGS) entry which is preliminary data.</text>
</comment>
<dbReference type="EMBL" id="MTKO01000105">
    <property type="protein sequence ID" value="RWX43950.1"/>
    <property type="molecule type" value="Genomic_DNA"/>
</dbReference>
<sequence>MDKETRDRKIRTVVSKHYPVVQAVYLFGFLATGEERPEENQKKQLDKQRCG</sequence>
<proteinExistence type="predicted"/>
<name>A0A444IT12_9BACT</name>
<accession>A0A444IT12</accession>
<organism evidence="1 2">
    <name type="scientific">Candidatus Electrothrix aarhusensis</name>
    <dbReference type="NCBI Taxonomy" id="1859131"/>
    <lineage>
        <taxon>Bacteria</taxon>
        <taxon>Pseudomonadati</taxon>
        <taxon>Thermodesulfobacteriota</taxon>
        <taxon>Desulfobulbia</taxon>
        <taxon>Desulfobulbales</taxon>
        <taxon>Desulfobulbaceae</taxon>
        <taxon>Candidatus Electrothrix</taxon>
    </lineage>
</organism>
<evidence type="ECO:0000313" key="1">
    <source>
        <dbReference type="EMBL" id="RWX43950.1"/>
    </source>
</evidence>
<keyword evidence="2" id="KW-1185">Reference proteome</keyword>
<gene>
    <name evidence="1" type="ORF">H206_03136</name>
</gene>
<dbReference type="Proteomes" id="UP000287853">
    <property type="component" value="Unassembled WGS sequence"/>
</dbReference>